<proteinExistence type="predicted"/>
<evidence type="ECO:0000313" key="3">
    <source>
        <dbReference type="Proteomes" id="UP001066276"/>
    </source>
</evidence>
<dbReference type="Proteomes" id="UP001066276">
    <property type="component" value="Chromosome 1_1"/>
</dbReference>
<evidence type="ECO:0000256" key="1">
    <source>
        <dbReference type="SAM" id="MobiDB-lite"/>
    </source>
</evidence>
<name>A0AAV7WN15_PLEWA</name>
<dbReference type="AlphaFoldDB" id="A0AAV7WN15"/>
<feature type="compositionally biased region" description="Acidic residues" evidence="1">
    <location>
        <begin position="19"/>
        <end position="30"/>
    </location>
</feature>
<comment type="caution">
    <text evidence="2">The sequence shown here is derived from an EMBL/GenBank/DDBJ whole genome shotgun (WGS) entry which is preliminary data.</text>
</comment>
<sequence>MEKDGEDVHLSASEKPKEEEEDMADRETECECPGGTGDAHNGNEEKPEVDGEAEESLQRKVLGRPVTGENGKPQCQDSGPHHFPGETWLAQLRKVVLRS</sequence>
<gene>
    <name evidence="2" type="ORF">NDU88_002222</name>
</gene>
<organism evidence="2 3">
    <name type="scientific">Pleurodeles waltl</name>
    <name type="common">Iberian ribbed newt</name>
    <dbReference type="NCBI Taxonomy" id="8319"/>
    <lineage>
        <taxon>Eukaryota</taxon>
        <taxon>Metazoa</taxon>
        <taxon>Chordata</taxon>
        <taxon>Craniata</taxon>
        <taxon>Vertebrata</taxon>
        <taxon>Euteleostomi</taxon>
        <taxon>Amphibia</taxon>
        <taxon>Batrachia</taxon>
        <taxon>Caudata</taxon>
        <taxon>Salamandroidea</taxon>
        <taxon>Salamandridae</taxon>
        <taxon>Pleurodelinae</taxon>
        <taxon>Pleurodeles</taxon>
    </lineage>
</organism>
<keyword evidence="3" id="KW-1185">Reference proteome</keyword>
<protein>
    <submittedName>
        <fullName evidence="2">Uncharacterized protein</fullName>
    </submittedName>
</protein>
<feature type="region of interest" description="Disordered" evidence="1">
    <location>
        <begin position="1"/>
        <end position="85"/>
    </location>
</feature>
<accession>A0AAV7WN15</accession>
<feature type="compositionally biased region" description="Basic and acidic residues" evidence="1">
    <location>
        <begin position="1"/>
        <end position="18"/>
    </location>
</feature>
<reference evidence="2" key="1">
    <citation type="journal article" date="2022" name="bioRxiv">
        <title>Sequencing and chromosome-scale assembly of the giantPleurodeles waltlgenome.</title>
        <authorList>
            <person name="Brown T."/>
            <person name="Elewa A."/>
            <person name="Iarovenko S."/>
            <person name="Subramanian E."/>
            <person name="Araus A.J."/>
            <person name="Petzold A."/>
            <person name="Susuki M."/>
            <person name="Suzuki K.-i.T."/>
            <person name="Hayashi T."/>
            <person name="Toyoda A."/>
            <person name="Oliveira C."/>
            <person name="Osipova E."/>
            <person name="Leigh N.D."/>
            <person name="Simon A."/>
            <person name="Yun M.H."/>
        </authorList>
    </citation>
    <scope>NUCLEOTIDE SEQUENCE</scope>
    <source>
        <strain evidence="2">20211129_DDA</strain>
        <tissue evidence="2">Liver</tissue>
    </source>
</reference>
<evidence type="ECO:0000313" key="2">
    <source>
        <dbReference type="EMBL" id="KAJ1214604.1"/>
    </source>
</evidence>
<dbReference type="EMBL" id="JANPWB010000001">
    <property type="protein sequence ID" value="KAJ1214604.1"/>
    <property type="molecule type" value="Genomic_DNA"/>
</dbReference>